<accession>A0AAD9Q0N2</accession>
<sequence>MSFYADSDIFKDISEIKWLECVATSAKKGKIIEQKQSRQHIVIIQLWFPQESAVRIIVKYVISSKINV</sequence>
<evidence type="ECO:0000313" key="2">
    <source>
        <dbReference type="Proteomes" id="UP001249851"/>
    </source>
</evidence>
<reference evidence="1" key="2">
    <citation type="journal article" date="2023" name="Science">
        <title>Genomic signatures of disease resistance in endangered staghorn corals.</title>
        <authorList>
            <person name="Vollmer S.V."/>
            <person name="Selwyn J.D."/>
            <person name="Despard B.A."/>
            <person name="Roesel C.L."/>
        </authorList>
    </citation>
    <scope>NUCLEOTIDE SEQUENCE</scope>
    <source>
        <strain evidence="1">K2</strain>
    </source>
</reference>
<protein>
    <submittedName>
        <fullName evidence="1">Uncharacterized protein</fullName>
    </submittedName>
</protein>
<reference evidence="1" key="1">
    <citation type="journal article" date="2023" name="G3 (Bethesda)">
        <title>Whole genome assembly and annotation of the endangered Caribbean coral Acropora cervicornis.</title>
        <authorList>
            <person name="Selwyn J.D."/>
            <person name="Vollmer S.V."/>
        </authorList>
    </citation>
    <scope>NUCLEOTIDE SEQUENCE</scope>
    <source>
        <strain evidence="1">K2</strain>
    </source>
</reference>
<gene>
    <name evidence="1" type="ORF">P5673_026917</name>
</gene>
<organism evidence="1 2">
    <name type="scientific">Acropora cervicornis</name>
    <name type="common">Staghorn coral</name>
    <dbReference type="NCBI Taxonomy" id="6130"/>
    <lineage>
        <taxon>Eukaryota</taxon>
        <taxon>Metazoa</taxon>
        <taxon>Cnidaria</taxon>
        <taxon>Anthozoa</taxon>
        <taxon>Hexacorallia</taxon>
        <taxon>Scleractinia</taxon>
        <taxon>Astrocoeniina</taxon>
        <taxon>Acroporidae</taxon>
        <taxon>Acropora</taxon>
    </lineage>
</organism>
<proteinExistence type="predicted"/>
<dbReference type="EMBL" id="JARQWQ010000090">
    <property type="protein sequence ID" value="KAK2552160.1"/>
    <property type="molecule type" value="Genomic_DNA"/>
</dbReference>
<comment type="caution">
    <text evidence="1">The sequence shown here is derived from an EMBL/GenBank/DDBJ whole genome shotgun (WGS) entry which is preliminary data.</text>
</comment>
<dbReference type="Proteomes" id="UP001249851">
    <property type="component" value="Unassembled WGS sequence"/>
</dbReference>
<name>A0AAD9Q0N2_ACRCE</name>
<keyword evidence="2" id="KW-1185">Reference proteome</keyword>
<evidence type="ECO:0000313" key="1">
    <source>
        <dbReference type="EMBL" id="KAK2552160.1"/>
    </source>
</evidence>
<dbReference type="AlphaFoldDB" id="A0AAD9Q0N2"/>